<evidence type="ECO:0000256" key="4">
    <source>
        <dbReference type="ARBA" id="ARBA00023163"/>
    </source>
</evidence>
<evidence type="ECO:0000256" key="1">
    <source>
        <dbReference type="ARBA" id="ARBA00010641"/>
    </source>
</evidence>
<dbReference type="RefSeq" id="WP_171595599.1">
    <property type="nucleotide sequence ID" value="NZ_RZNH01000016.1"/>
</dbReference>
<evidence type="ECO:0000313" key="7">
    <source>
        <dbReference type="EMBL" id="NOU60313.1"/>
    </source>
</evidence>
<evidence type="ECO:0000256" key="3">
    <source>
        <dbReference type="ARBA" id="ARBA00023082"/>
    </source>
</evidence>
<organism evidence="7 8">
    <name type="scientific">Marinifilum caeruleilacunae</name>
    <dbReference type="NCBI Taxonomy" id="2499076"/>
    <lineage>
        <taxon>Bacteria</taxon>
        <taxon>Pseudomonadati</taxon>
        <taxon>Bacteroidota</taxon>
        <taxon>Bacteroidia</taxon>
        <taxon>Marinilabiliales</taxon>
        <taxon>Marinifilaceae</taxon>
    </lineage>
</organism>
<sequence>MGNKQFVEIIRNHQKMIFKICNVYCQDPVLRKDLEQEVLIQIWQSLKKFDGRVKLSTWIYKVVLNTAIAFYRNDNKSKTGKVDLDVSVISLPDFDDDSLHNEKMRLLYRFIGELNEIDKALILLYLDGNRYKNIAEILGISESNVATKINRIKTSLKKKVSKQKELSWN</sequence>
<keyword evidence="3" id="KW-0731">Sigma factor</keyword>
<reference evidence="7 8" key="1">
    <citation type="submission" date="2018-12" db="EMBL/GenBank/DDBJ databases">
        <title>Marinifilum JC070 sp. nov., a marine bacterium isolated from Yongle Blue Hole in the South China Sea.</title>
        <authorList>
            <person name="Fu T."/>
        </authorList>
    </citation>
    <scope>NUCLEOTIDE SEQUENCE [LARGE SCALE GENOMIC DNA]</scope>
    <source>
        <strain evidence="7 8">JC070</strain>
    </source>
</reference>
<dbReference type="InterPro" id="IPR013249">
    <property type="entry name" value="RNA_pol_sigma70_r4_t2"/>
</dbReference>
<dbReference type="PANTHER" id="PTHR43133">
    <property type="entry name" value="RNA POLYMERASE ECF-TYPE SIGMA FACTO"/>
    <property type="match status" value="1"/>
</dbReference>
<dbReference type="InterPro" id="IPR014284">
    <property type="entry name" value="RNA_pol_sigma-70_dom"/>
</dbReference>
<dbReference type="NCBIfam" id="TIGR02937">
    <property type="entry name" value="sigma70-ECF"/>
    <property type="match status" value="1"/>
</dbReference>
<dbReference type="InterPro" id="IPR007627">
    <property type="entry name" value="RNA_pol_sigma70_r2"/>
</dbReference>
<keyword evidence="8" id="KW-1185">Reference proteome</keyword>
<feature type="domain" description="RNA polymerase sigma-70 region 2" evidence="5">
    <location>
        <begin position="10"/>
        <end position="74"/>
    </location>
</feature>
<protein>
    <submittedName>
        <fullName evidence="7">Sigma-70 family RNA polymerase sigma factor</fullName>
    </submittedName>
</protein>
<dbReference type="Pfam" id="PF04542">
    <property type="entry name" value="Sigma70_r2"/>
    <property type="match status" value="1"/>
</dbReference>
<evidence type="ECO:0000259" key="5">
    <source>
        <dbReference type="Pfam" id="PF04542"/>
    </source>
</evidence>
<dbReference type="InterPro" id="IPR039425">
    <property type="entry name" value="RNA_pol_sigma-70-like"/>
</dbReference>
<feature type="domain" description="RNA polymerase sigma factor 70 region 4 type 2" evidence="6">
    <location>
        <begin position="105"/>
        <end position="155"/>
    </location>
</feature>
<dbReference type="InterPro" id="IPR036388">
    <property type="entry name" value="WH-like_DNA-bd_sf"/>
</dbReference>
<dbReference type="Proteomes" id="UP000732105">
    <property type="component" value="Unassembled WGS sequence"/>
</dbReference>
<dbReference type="Gene3D" id="1.10.10.10">
    <property type="entry name" value="Winged helix-like DNA-binding domain superfamily/Winged helix DNA-binding domain"/>
    <property type="match status" value="1"/>
</dbReference>
<dbReference type="SUPFAM" id="SSF88946">
    <property type="entry name" value="Sigma2 domain of RNA polymerase sigma factors"/>
    <property type="match status" value="1"/>
</dbReference>
<comment type="similarity">
    <text evidence="1">Belongs to the sigma-70 factor family. ECF subfamily.</text>
</comment>
<dbReference type="SUPFAM" id="SSF88659">
    <property type="entry name" value="Sigma3 and sigma4 domains of RNA polymerase sigma factors"/>
    <property type="match status" value="1"/>
</dbReference>
<dbReference type="InterPro" id="IPR013324">
    <property type="entry name" value="RNA_pol_sigma_r3/r4-like"/>
</dbReference>
<proteinExistence type="inferred from homology"/>
<evidence type="ECO:0000256" key="2">
    <source>
        <dbReference type="ARBA" id="ARBA00023015"/>
    </source>
</evidence>
<name>A0ABX1WW08_9BACT</name>
<keyword evidence="2" id="KW-0805">Transcription regulation</keyword>
<gene>
    <name evidence="7" type="ORF">ELS83_10785</name>
</gene>
<dbReference type="EMBL" id="RZNH01000016">
    <property type="protein sequence ID" value="NOU60313.1"/>
    <property type="molecule type" value="Genomic_DNA"/>
</dbReference>
<dbReference type="Gene3D" id="1.10.1740.10">
    <property type="match status" value="1"/>
</dbReference>
<dbReference type="InterPro" id="IPR013325">
    <property type="entry name" value="RNA_pol_sigma_r2"/>
</dbReference>
<dbReference type="Pfam" id="PF08281">
    <property type="entry name" value="Sigma70_r4_2"/>
    <property type="match status" value="1"/>
</dbReference>
<comment type="caution">
    <text evidence="7">The sequence shown here is derived from an EMBL/GenBank/DDBJ whole genome shotgun (WGS) entry which is preliminary data.</text>
</comment>
<evidence type="ECO:0000313" key="8">
    <source>
        <dbReference type="Proteomes" id="UP000732105"/>
    </source>
</evidence>
<dbReference type="PANTHER" id="PTHR43133:SF45">
    <property type="entry name" value="RNA POLYMERASE ECF-TYPE SIGMA FACTOR"/>
    <property type="match status" value="1"/>
</dbReference>
<keyword evidence="4" id="KW-0804">Transcription</keyword>
<evidence type="ECO:0000259" key="6">
    <source>
        <dbReference type="Pfam" id="PF08281"/>
    </source>
</evidence>
<accession>A0ABX1WW08</accession>